<organism evidence="2 3">
    <name type="scientific">Polaromonas vacuolata</name>
    <dbReference type="NCBI Taxonomy" id="37448"/>
    <lineage>
        <taxon>Bacteria</taxon>
        <taxon>Pseudomonadati</taxon>
        <taxon>Pseudomonadota</taxon>
        <taxon>Betaproteobacteria</taxon>
        <taxon>Burkholderiales</taxon>
        <taxon>Comamonadaceae</taxon>
        <taxon>Polaromonas</taxon>
    </lineage>
</organism>
<protein>
    <submittedName>
        <fullName evidence="2">Uncharacterized protein</fullName>
    </submittedName>
</protein>
<dbReference type="Proteomes" id="UP000502041">
    <property type="component" value="Chromosome"/>
</dbReference>
<reference evidence="2 3" key="1">
    <citation type="submission" date="2020-04" db="EMBL/GenBank/DDBJ databases">
        <title>Complete genome of a Psychrophilic, Marine, Gas Vacuolate Bacterium Polaromonas vacuolata KCTC 22033T.</title>
        <authorList>
            <person name="Hwang K."/>
            <person name="Kim K.M."/>
        </authorList>
    </citation>
    <scope>NUCLEOTIDE SEQUENCE [LARGE SCALE GENOMIC DNA]</scope>
    <source>
        <strain evidence="2 3">KCTC 22033</strain>
    </source>
</reference>
<evidence type="ECO:0000313" key="3">
    <source>
        <dbReference type="Proteomes" id="UP000502041"/>
    </source>
</evidence>
<dbReference type="RefSeq" id="WP_168921871.1">
    <property type="nucleotide sequence ID" value="NZ_CP051461.1"/>
</dbReference>
<gene>
    <name evidence="2" type="ORF">HC248_01406</name>
</gene>
<evidence type="ECO:0000256" key="1">
    <source>
        <dbReference type="SAM" id="MobiDB-lite"/>
    </source>
</evidence>
<proteinExistence type="predicted"/>
<sequence length="342" mass="36915">MAGDWIKMRGNLWDDPRVARLVDATDSSEAVIVGSLYWLWATADQHTEDGLLIGLTCKSIDRKTGVPGFAAALCSIEWLEESSDGVRIIDFVKHNGTSAKKRCQVAKRVANHASENPPATTKKGSKANAQTAPYSDETNAQLTQDDYEMNAQLTPIFNDANAVLTPSHHKTNAHSVSSALAREEIEKEIEKEEKGGLTTQPQYAHDEAVVRPSIAGAICVAMKAEGMTATNPSHPKLLVLIDKGADIGLFAGVARECAEKQKNFAYALAIVEGRMTDAAQLASTALAVPQQASETAYQRSCRLRVAEISPELARPAPSQKPNQDAADYFRSVNSATILEIAK</sequence>
<dbReference type="AlphaFoldDB" id="A0A6H2H8G8"/>
<dbReference type="KEGG" id="pvac:HC248_01406"/>
<keyword evidence="3" id="KW-1185">Reference proteome</keyword>
<accession>A0A6H2H8G8</accession>
<name>A0A6H2H8G8_9BURK</name>
<feature type="region of interest" description="Disordered" evidence="1">
    <location>
        <begin position="109"/>
        <end position="134"/>
    </location>
</feature>
<dbReference type="EMBL" id="CP051461">
    <property type="protein sequence ID" value="QJC56120.1"/>
    <property type="molecule type" value="Genomic_DNA"/>
</dbReference>
<evidence type="ECO:0000313" key="2">
    <source>
        <dbReference type="EMBL" id="QJC56120.1"/>
    </source>
</evidence>